<feature type="domain" description="Signal transduction histidine kinase subgroup 3 dimerisation and phosphoacceptor" evidence="10">
    <location>
        <begin position="246"/>
        <end position="313"/>
    </location>
</feature>
<dbReference type="EC" id="2.7.13.3" evidence="2"/>
<dbReference type="Proteomes" id="UP000726105">
    <property type="component" value="Unassembled WGS sequence"/>
</dbReference>
<dbReference type="GO" id="GO:0005524">
    <property type="term" value="F:ATP binding"/>
    <property type="evidence" value="ECO:0007669"/>
    <property type="project" value="UniProtKB-KW"/>
</dbReference>
<keyword evidence="5" id="KW-0547">Nucleotide-binding</keyword>
<dbReference type="Gene3D" id="3.30.565.10">
    <property type="entry name" value="Histidine kinase-like ATPase, C-terminal domain"/>
    <property type="match status" value="1"/>
</dbReference>
<evidence type="ECO:0000313" key="13">
    <source>
        <dbReference type="Proteomes" id="UP000718281"/>
    </source>
</evidence>
<keyword evidence="9" id="KW-0812">Transmembrane</keyword>
<dbReference type="InterPro" id="IPR036890">
    <property type="entry name" value="HATPase_C_sf"/>
</dbReference>
<dbReference type="InterPro" id="IPR050482">
    <property type="entry name" value="Sensor_HK_TwoCompSys"/>
</dbReference>
<evidence type="ECO:0000313" key="11">
    <source>
        <dbReference type="EMBL" id="MBK6301247.1"/>
    </source>
</evidence>
<evidence type="ECO:0000259" key="10">
    <source>
        <dbReference type="Pfam" id="PF07730"/>
    </source>
</evidence>
<evidence type="ECO:0000256" key="4">
    <source>
        <dbReference type="ARBA" id="ARBA00022679"/>
    </source>
</evidence>
<keyword evidence="7" id="KW-0067">ATP-binding</keyword>
<feature type="transmembrane region" description="Helical" evidence="9">
    <location>
        <begin position="140"/>
        <end position="162"/>
    </location>
</feature>
<dbReference type="InterPro" id="IPR011712">
    <property type="entry name" value="Sig_transdc_His_kin_sub3_dim/P"/>
</dbReference>
<dbReference type="EMBL" id="JADJIB010000001">
    <property type="protein sequence ID" value="MBK7271974.1"/>
    <property type="molecule type" value="Genomic_DNA"/>
</dbReference>
<evidence type="ECO:0000256" key="8">
    <source>
        <dbReference type="ARBA" id="ARBA00023012"/>
    </source>
</evidence>
<dbReference type="CDD" id="cd16917">
    <property type="entry name" value="HATPase_UhpB-NarQ-NarX-like"/>
    <property type="match status" value="1"/>
</dbReference>
<organism evidence="12 14">
    <name type="scientific">Candidatus Phosphoribacter hodrii</name>
    <dbReference type="NCBI Taxonomy" id="2953743"/>
    <lineage>
        <taxon>Bacteria</taxon>
        <taxon>Bacillati</taxon>
        <taxon>Actinomycetota</taxon>
        <taxon>Actinomycetes</taxon>
        <taxon>Micrococcales</taxon>
        <taxon>Dermatophilaceae</taxon>
        <taxon>Candidatus Phosphoribacter</taxon>
    </lineage>
</organism>
<accession>A0A935M5L9</accession>
<comment type="catalytic activity">
    <reaction evidence="1">
        <text>ATP + protein L-histidine = ADP + protein N-phospho-L-histidine.</text>
        <dbReference type="EC" id="2.7.13.3"/>
    </reaction>
</comment>
<evidence type="ECO:0000256" key="9">
    <source>
        <dbReference type="SAM" id="Phobius"/>
    </source>
</evidence>
<keyword evidence="8" id="KW-0902">Two-component regulatory system</keyword>
<dbReference type="PANTHER" id="PTHR24421">
    <property type="entry name" value="NITRATE/NITRITE SENSOR PROTEIN NARX-RELATED"/>
    <property type="match status" value="1"/>
</dbReference>
<evidence type="ECO:0000313" key="14">
    <source>
        <dbReference type="Proteomes" id="UP000726105"/>
    </source>
</evidence>
<dbReference type="Gene3D" id="1.20.5.1930">
    <property type="match status" value="1"/>
</dbReference>
<sequence>MTTAAWDRPGDLQDRSRRDGPTNWWRRRFPWRVTAHLGLGLLSGMGGPVIVLGVFAAQGLEYLLPRGDTRGEALPDVVVRWSGRAEAVRFADLLGVAIDVPRLRRRPQLTSELQGRAWGERERAVIGYWLVRPLVSLVELALLVLLLGIPLVVAAGLVAGWSGWRPPASDVVAGLPASVAQFWPLIGALALLSWLRLVVAPVIRGLGAAESRIAGSLLGGREAILEERVDALMVSRGLVVDAAERERRRIERDLHDGAQQRLIALTILLGRAQARLGEREPEVADLIAQAKAESRSATTELRDLTRGLHPPVLTDRGLDAALSAVAARSPVPVDIVVDLPVRPPMSAEATIYFAVLEALTNVAKHSGAGRASVSIRRSGELVVTTITDEGRGGADASKGSGLRGIMDRLAGVDGSLTVLSPPGGPTVLTIEVPGGC</sequence>
<comment type="caution">
    <text evidence="12">The sequence shown here is derived from an EMBL/GenBank/DDBJ whole genome shotgun (WGS) entry which is preliminary data.</text>
</comment>
<dbReference type="GO" id="GO:0016020">
    <property type="term" value="C:membrane"/>
    <property type="evidence" value="ECO:0007669"/>
    <property type="project" value="InterPro"/>
</dbReference>
<dbReference type="AlphaFoldDB" id="A0A935M5L9"/>
<dbReference type="Pfam" id="PF07730">
    <property type="entry name" value="HisKA_3"/>
    <property type="match status" value="1"/>
</dbReference>
<evidence type="ECO:0000256" key="6">
    <source>
        <dbReference type="ARBA" id="ARBA00022777"/>
    </source>
</evidence>
<keyword evidence="6 12" id="KW-0418">Kinase</keyword>
<evidence type="ECO:0000256" key="2">
    <source>
        <dbReference type="ARBA" id="ARBA00012438"/>
    </source>
</evidence>
<keyword evidence="9" id="KW-0472">Membrane</keyword>
<dbReference type="GO" id="GO:0046983">
    <property type="term" value="F:protein dimerization activity"/>
    <property type="evidence" value="ECO:0007669"/>
    <property type="project" value="InterPro"/>
</dbReference>
<feature type="transmembrane region" description="Helical" evidence="9">
    <location>
        <begin position="182"/>
        <end position="203"/>
    </location>
</feature>
<protein>
    <recommendedName>
        <fullName evidence="2">histidine kinase</fullName>
        <ecNumber evidence="2">2.7.13.3</ecNumber>
    </recommendedName>
</protein>
<evidence type="ECO:0000256" key="1">
    <source>
        <dbReference type="ARBA" id="ARBA00000085"/>
    </source>
</evidence>
<gene>
    <name evidence="11" type="ORF">IPF40_09415</name>
    <name evidence="12" type="ORF">IPI13_01985</name>
</gene>
<keyword evidence="9" id="KW-1133">Transmembrane helix</keyword>
<name>A0A935M5L9_9MICO</name>
<feature type="transmembrane region" description="Helical" evidence="9">
    <location>
        <begin position="33"/>
        <end position="57"/>
    </location>
</feature>
<evidence type="ECO:0000256" key="7">
    <source>
        <dbReference type="ARBA" id="ARBA00022840"/>
    </source>
</evidence>
<keyword evidence="4" id="KW-0808">Transferase</keyword>
<evidence type="ECO:0000256" key="5">
    <source>
        <dbReference type="ARBA" id="ARBA00022741"/>
    </source>
</evidence>
<dbReference type="SUPFAM" id="SSF55874">
    <property type="entry name" value="ATPase domain of HSP90 chaperone/DNA topoisomerase II/histidine kinase"/>
    <property type="match status" value="1"/>
</dbReference>
<evidence type="ECO:0000313" key="12">
    <source>
        <dbReference type="EMBL" id="MBK7271974.1"/>
    </source>
</evidence>
<dbReference type="Proteomes" id="UP000718281">
    <property type="component" value="Unassembled WGS sequence"/>
</dbReference>
<dbReference type="GO" id="GO:0000155">
    <property type="term" value="F:phosphorelay sensor kinase activity"/>
    <property type="evidence" value="ECO:0007669"/>
    <property type="project" value="InterPro"/>
</dbReference>
<reference evidence="13 14" key="1">
    <citation type="submission" date="2020-10" db="EMBL/GenBank/DDBJ databases">
        <title>Connecting structure to function with the recovery of over 1000 high-quality activated sludge metagenome-assembled genomes encoding full-length rRNA genes using long-read sequencing.</title>
        <authorList>
            <person name="Singleton C.M."/>
            <person name="Petriglieri F."/>
            <person name="Kristensen J.M."/>
            <person name="Kirkegaard R.H."/>
            <person name="Michaelsen T.Y."/>
            <person name="Andersen M.H."/>
            <person name="Karst S.M."/>
            <person name="Dueholm M.S."/>
            <person name="Nielsen P.H."/>
            <person name="Albertsen M."/>
        </authorList>
    </citation>
    <scope>NUCLEOTIDE SEQUENCE [LARGE SCALE GENOMIC DNA]</scope>
    <source>
        <strain evidence="11">AalE_18-Q3-R2-46_BAT3C.188</strain>
        <strain evidence="12">Ega_18-Q3-R5-49_MAXAC.001</strain>
    </source>
</reference>
<dbReference type="EMBL" id="JADIXZ010000004">
    <property type="protein sequence ID" value="MBK6301247.1"/>
    <property type="molecule type" value="Genomic_DNA"/>
</dbReference>
<keyword evidence="3" id="KW-0597">Phosphoprotein</keyword>
<evidence type="ECO:0000256" key="3">
    <source>
        <dbReference type="ARBA" id="ARBA00022553"/>
    </source>
</evidence>
<proteinExistence type="predicted"/>
<dbReference type="PANTHER" id="PTHR24421:SF10">
    <property type="entry name" value="NITRATE_NITRITE SENSOR PROTEIN NARQ"/>
    <property type="match status" value="1"/>
</dbReference>